<feature type="domain" description="Enoyl reductase (ER)" evidence="5">
    <location>
        <begin position="21"/>
        <end position="250"/>
    </location>
</feature>
<keyword evidence="2" id="KW-0560">Oxidoreductase</keyword>
<dbReference type="SUPFAM" id="SSF51735">
    <property type="entry name" value="NAD(P)-binding Rossmann-fold domains"/>
    <property type="match status" value="1"/>
</dbReference>
<evidence type="ECO:0000256" key="2">
    <source>
        <dbReference type="ARBA" id="ARBA00023002"/>
    </source>
</evidence>
<evidence type="ECO:0000256" key="1">
    <source>
        <dbReference type="ARBA" id="ARBA00010371"/>
    </source>
</evidence>
<dbReference type="Proteomes" id="UP000634136">
    <property type="component" value="Unassembled WGS sequence"/>
</dbReference>
<dbReference type="PROSITE" id="PS01162">
    <property type="entry name" value="QOR_ZETA_CRYSTAL"/>
    <property type="match status" value="1"/>
</dbReference>
<comment type="similarity">
    <text evidence="1">Belongs to the zinc-containing alcohol dehydrogenase family. Quinone oxidoreductase subfamily.</text>
</comment>
<dbReference type="Gene3D" id="3.90.180.10">
    <property type="entry name" value="Medium-chain alcohol dehydrogenases, catalytic domain"/>
    <property type="match status" value="1"/>
</dbReference>
<evidence type="ECO:0000256" key="3">
    <source>
        <dbReference type="ARBA" id="ARBA00023027"/>
    </source>
</evidence>
<dbReference type="InterPro" id="IPR013154">
    <property type="entry name" value="ADH-like_N"/>
</dbReference>
<dbReference type="OrthoDB" id="1362277at2759"/>
<dbReference type="InterPro" id="IPR001810">
    <property type="entry name" value="F-box_dom"/>
</dbReference>
<protein>
    <submittedName>
        <fullName evidence="6">2-methylene-furan-3-one reductase-like</fullName>
    </submittedName>
</protein>
<comment type="caution">
    <text evidence="6">The sequence shown here is derived from an EMBL/GenBank/DDBJ whole genome shotgun (WGS) entry which is preliminary data.</text>
</comment>
<dbReference type="PANTHER" id="PTHR44573:SF3">
    <property type="entry name" value="CYTOSOLIC ALKENAL_ONE OXIDOREDUCTASE"/>
    <property type="match status" value="1"/>
</dbReference>
<dbReference type="InterPro" id="IPR013149">
    <property type="entry name" value="ADH-like_C"/>
</dbReference>
<evidence type="ECO:0000256" key="4">
    <source>
        <dbReference type="SAM" id="MobiDB-lite"/>
    </source>
</evidence>
<dbReference type="InterPro" id="IPR020843">
    <property type="entry name" value="ER"/>
</dbReference>
<dbReference type="SUPFAM" id="SSF50129">
    <property type="entry name" value="GroES-like"/>
    <property type="match status" value="1"/>
</dbReference>
<organism evidence="6 7">
    <name type="scientific">Senna tora</name>
    <dbReference type="NCBI Taxonomy" id="362788"/>
    <lineage>
        <taxon>Eukaryota</taxon>
        <taxon>Viridiplantae</taxon>
        <taxon>Streptophyta</taxon>
        <taxon>Embryophyta</taxon>
        <taxon>Tracheophyta</taxon>
        <taxon>Spermatophyta</taxon>
        <taxon>Magnoliopsida</taxon>
        <taxon>eudicotyledons</taxon>
        <taxon>Gunneridae</taxon>
        <taxon>Pentapetalae</taxon>
        <taxon>rosids</taxon>
        <taxon>fabids</taxon>
        <taxon>Fabales</taxon>
        <taxon>Fabaceae</taxon>
        <taxon>Caesalpinioideae</taxon>
        <taxon>Cassia clade</taxon>
        <taxon>Senna</taxon>
    </lineage>
</organism>
<dbReference type="InterPro" id="IPR036291">
    <property type="entry name" value="NAD(P)-bd_dom_sf"/>
</dbReference>
<dbReference type="InterPro" id="IPR002364">
    <property type="entry name" value="Quin_OxRdtase/zeta-crystal_CS"/>
</dbReference>
<dbReference type="Pfam" id="PF00646">
    <property type="entry name" value="F-box"/>
    <property type="match status" value="1"/>
</dbReference>
<proteinExistence type="inferred from homology"/>
<feature type="region of interest" description="Disordered" evidence="4">
    <location>
        <begin position="323"/>
        <end position="350"/>
    </location>
</feature>
<dbReference type="Gene3D" id="3.40.50.720">
    <property type="entry name" value="NAD(P)-binding Rossmann-like Domain"/>
    <property type="match status" value="1"/>
</dbReference>
<evidence type="ECO:0000313" key="7">
    <source>
        <dbReference type="Proteomes" id="UP000634136"/>
    </source>
</evidence>
<keyword evidence="7" id="KW-1185">Reference proteome</keyword>
<feature type="compositionally biased region" description="Polar residues" evidence="4">
    <location>
        <begin position="327"/>
        <end position="339"/>
    </location>
</feature>
<dbReference type="EMBL" id="JAAIUW010000008">
    <property type="protein sequence ID" value="KAF7819591.1"/>
    <property type="molecule type" value="Genomic_DNA"/>
</dbReference>
<reference evidence="6" key="1">
    <citation type="submission" date="2020-09" db="EMBL/GenBank/DDBJ databases">
        <title>Genome-Enabled Discovery of Anthraquinone Biosynthesis in Senna tora.</title>
        <authorList>
            <person name="Kang S.-H."/>
            <person name="Pandey R.P."/>
            <person name="Lee C.-M."/>
            <person name="Sim J.-S."/>
            <person name="Jeong J.-T."/>
            <person name="Choi B.-S."/>
            <person name="Jung M."/>
            <person name="Ginzburg D."/>
            <person name="Zhao K."/>
            <person name="Won S.Y."/>
            <person name="Oh T.-J."/>
            <person name="Yu Y."/>
            <person name="Kim N.-H."/>
            <person name="Lee O.R."/>
            <person name="Lee T.-H."/>
            <person name="Bashyal P."/>
            <person name="Kim T.-S."/>
            <person name="Lee W.-H."/>
            <person name="Kawkins C."/>
            <person name="Kim C.-K."/>
            <person name="Kim J.S."/>
            <person name="Ahn B.O."/>
            <person name="Rhee S.Y."/>
            <person name="Sohng J.K."/>
        </authorList>
    </citation>
    <scope>NUCLEOTIDE SEQUENCE</scope>
    <source>
        <tissue evidence="6">Leaf</tissue>
    </source>
</reference>
<dbReference type="GO" id="GO:0016628">
    <property type="term" value="F:oxidoreductase activity, acting on the CH-CH group of donors, NAD or NADP as acceptor"/>
    <property type="evidence" value="ECO:0007669"/>
    <property type="project" value="InterPro"/>
</dbReference>
<sequence>MASDSNSTPSHTKAWFYTEHGDPSQVLKLHPSWPIPELEPDQLLIKVVAASLNPVDYKRMLDWFPKTDPLKPTVPGFDVAGVVVKVGSEVKKFKVGDEVYGDINEEGISNLKTLGTLSEYTVAEERLLAHKPPFLSFVEAASIPAAIETAYEGLERTQFSSSKSILVLGGAGGVGNYVVQLAKHVYGASKIAASASTQKQELLKELGVDLPIDYTKTNFEDLPDKFDVVYDTVGDVGALKAVKEGGKVVTIIPPGFEPAIVFVLTSKGSILEKLEPLPNEIAELCLVHLSYPYHASACSVSSSWNRAITVGFSKPVESMPWLGVPAKTNSPQEDVNSAKSDVFDSDSPTG</sequence>
<dbReference type="Pfam" id="PF00107">
    <property type="entry name" value="ADH_zinc_N"/>
    <property type="match status" value="1"/>
</dbReference>
<accession>A0A834WHI7</accession>
<dbReference type="SMART" id="SM00829">
    <property type="entry name" value="PKS_ER"/>
    <property type="match status" value="1"/>
</dbReference>
<gene>
    <name evidence="6" type="ORF">G2W53_025046</name>
</gene>
<dbReference type="InterPro" id="IPR044626">
    <property type="entry name" value="AOR-like"/>
</dbReference>
<evidence type="ECO:0000259" key="5">
    <source>
        <dbReference type="SMART" id="SM00829"/>
    </source>
</evidence>
<dbReference type="InterPro" id="IPR011032">
    <property type="entry name" value="GroES-like_sf"/>
</dbReference>
<dbReference type="PANTHER" id="PTHR44573">
    <property type="entry name" value="NADPH-DEPENDENT ALKENAL/ONE OXIDOREDUCTASE, CHLOROPLASTIC"/>
    <property type="match status" value="1"/>
</dbReference>
<keyword evidence="3" id="KW-0520">NAD</keyword>
<name>A0A834WHI7_9FABA</name>
<dbReference type="GO" id="GO:0008270">
    <property type="term" value="F:zinc ion binding"/>
    <property type="evidence" value="ECO:0007669"/>
    <property type="project" value="InterPro"/>
</dbReference>
<dbReference type="Pfam" id="PF08240">
    <property type="entry name" value="ADH_N"/>
    <property type="match status" value="1"/>
</dbReference>
<dbReference type="CDD" id="cd05289">
    <property type="entry name" value="MDR_like_2"/>
    <property type="match status" value="1"/>
</dbReference>
<evidence type="ECO:0000313" key="6">
    <source>
        <dbReference type="EMBL" id="KAF7819591.1"/>
    </source>
</evidence>
<dbReference type="AlphaFoldDB" id="A0A834WHI7"/>